<feature type="region of interest" description="Disordered" evidence="2">
    <location>
        <begin position="1"/>
        <end position="57"/>
    </location>
</feature>
<evidence type="ECO:0000256" key="2">
    <source>
        <dbReference type="SAM" id="MobiDB-lite"/>
    </source>
</evidence>
<keyword evidence="1" id="KW-0175">Coiled coil</keyword>
<keyword evidence="4" id="KW-1185">Reference proteome</keyword>
<evidence type="ECO:0000313" key="3">
    <source>
        <dbReference type="EMBL" id="BAY58018.1"/>
    </source>
</evidence>
<name>A0A1Z4JMZ3_LEPBY</name>
<dbReference type="EMBL" id="AP018203">
    <property type="protein sequence ID" value="BAY58018.1"/>
    <property type="molecule type" value="Genomic_DNA"/>
</dbReference>
<evidence type="ECO:0000256" key="1">
    <source>
        <dbReference type="SAM" id="Coils"/>
    </source>
</evidence>
<sequence length="151" mass="16516">MATQKDKKSQKEMDSSKLEKEQNSAQQTSGGSDLDNAPDVESLTEILHGDPTEIESNEAIDSIDEWVDFLKGHKEDNIKELSASLKELKKLLRGKKSDGSEIAEVLETLGEQTNAIGDEAARGVKGPLHTLGKALITFSHKIERTAAKDEE</sequence>
<proteinExistence type="predicted"/>
<gene>
    <name evidence="3" type="ORF">NIES2135_48910</name>
</gene>
<protein>
    <submittedName>
        <fullName evidence="3">Uncharacterized protein</fullName>
    </submittedName>
</protein>
<accession>A0A1Z4JMZ3</accession>
<dbReference type="AlphaFoldDB" id="A0A1Z4JMZ3"/>
<organism evidence="3 4">
    <name type="scientific">Leptolyngbya boryana NIES-2135</name>
    <dbReference type="NCBI Taxonomy" id="1973484"/>
    <lineage>
        <taxon>Bacteria</taxon>
        <taxon>Bacillati</taxon>
        <taxon>Cyanobacteriota</taxon>
        <taxon>Cyanophyceae</taxon>
        <taxon>Leptolyngbyales</taxon>
        <taxon>Leptolyngbyaceae</taxon>
        <taxon>Leptolyngbya group</taxon>
        <taxon>Leptolyngbya</taxon>
    </lineage>
</organism>
<feature type="coiled-coil region" evidence="1">
    <location>
        <begin position="71"/>
        <end position="98"/>
    </location>
</feature>
<reference evidence="3 4" key="1">
    <citation type="submission" date="2017-06" db="EMBL/GenBank/DDBJ databases">
        <title>Genome sequencing of cyanobaciteial culture collection at National Institute for Environmental Studies (NIES).</title>
        <authorList>
            <person name="Hirose Y."/>
            <person name="Shimura Y."/>
            <person name="Fujisawa T."/>
            <person name="Nakamura Y."/>
            <person name="Kawachi M."/>
        </authorList>
    </citation>
    <scope>NUCLEOTIDE SEQUENCE [LARGE SCALE GENOMIC DNA]</scope>
    <source>
        <strain evidence="3 4">NIES-2135</strain>
    </source>
</reference>
<feature type="compositionally biased region" description="Basic and acidic residues" evidence="2">
    <location>
        <begin position="1"/>
        <end position="22"/>
    </location>
</feature>
<dbReference type="Proteomes" id="UP000217895">
    <property type="component" value="Chromosome"/>
</dbReference>
<evidence type="ECO:0000313" key="4">
    <source>
        <dbReference type="Proteomes" id="UP000217895"/>
    </source>
</evidence>